<dbReference type="STRING" id="46223.SAMN05421852_11913"/>
<feature type="binding site" evidence="4">
    <location>
        <position position="50"/>
    </location>
    <ligand>
        <name>substrate</name>
    </ligand>
</feature>
<evidence type="ECO:0000313" key="6">
    <source>
        <dbReference type="EMBL" id="SFJ72903.1"/>
    </source>
</evidence>
<evidence type="ECO:0000256" key="3">
    <source>
        <dbReference type="ARBA" id="ARBA00022840"/>
    </source>
</evidence>
<keyword evidence="7" id="KW-1185">Reference proteome</keyword>
<dbReference type="GO" id="GO:0009396">
    <property type="term" value="P:folic acid-containing compound biosynthetic process"/>
    <property type="evidence" value="ECO:0007669"/>
    <property type="project" value="TreeGrafter"/>
</dbReference>
<sequence>MNQKKELREQMILRRKLLSPSYMAESSQRISKNLTQASFYIHADMILFYMAFRNEVNVGLAMEEAWKTGKKVVLPRVNPKERTMSCYQVESFAELKPGSYGILEPPADPEKEVHPAELSLVVVPGVAFDHQGYRLGYGGGYYDRFFSQYPSCLRVGVAYPEQIVETVYPESHDQPLNYLVTSQGIFNF</sequence>
<dbReference type="InterPro" id="IPR002698">
    <property type="entry name" value="FTHF_cligase"/>
</dbReference>
<protein>
    <recommendedName>
        <fullName evidence="5">5-formyltetrahydrofolate cyclo-ligase</fullName>
        <ecNumber evidence="5">6.3.3.2</ecNumber>
    </recommendedName>
</protein>
<dbReference type="GO" id="GO:0046872">
    <property type="term" value="F:metal ion binding"/>
    <property type="evidence" value="ECO:0007669"/>
    <property type="project" value="UniProtKB-KW"/>
</dbReference>
<organism evidence="6 7">
    <name type="scientific">Thermoflavimicrobium dichotomicum</name>
    <dbReference type="NCBI Taxonomy" id="46223"/>
    <lineage>
        <taxon>Bacteria</taxon>
        <taxon>Bacillati</taxon>
        <taxon>Bacillota</taxon>
        <taxon>Bacilli</taxon>
        <taxon>Bacillales</taxon>
        <taxon>Thermoactinomycetaceae</taxon>
        <taxon>Thermoflavimicrobium</taxon>
    </lineage>
</organism>
<dbReference type="AlphaFoldDB" id="A0A1I3TQZ8"/>
<keyword evidence="5" id="KW-0479">Metal-binding</keyword>
<dbReference type="Pfam" id="PF01812">
    <property type="entry name" value="5-FTHF_cyc-lig"/>
    <property type="match status" value="1"/>
</dbReference>
<dbReference type="PANTHER" id="PTHR23407">
    <property type="entry name" value="ATPASE INHIBITOR/5-FORMYLTETRAHYDROFOLATE CYCLO-LIGASE"/>
    <property type="match status" value="1"/>
</dbReference>
<comment type="cofactor">
    <cofactor evidence="5">
        <name>Mg(2+)</name>
        <dbReference type="ChEBI" id="CHEBI:18420"/>
    </cofactor>
</comment>
<dbReference type="Gene3D" id="3.40.50.10420">
    <property type="entry name" value="NagB/RpiA/CoA transferase-like"/>
    <property type="match status" value="1"/>
</dbReference>
<dbReference type="NCBIfam" id="TIGR02727">
    <property type="entry name" value="MTHFS_bact"/>
    <property type="match status" value="1"/>
</dbReference>
<reference evidence="6 7" key="1">
    <citation type="submission" date="2016-10" db="EMBL/GenBank/DDBJ databases">
        <authorList>
            <person name="de Groot N.N."/>
        </authorList>
    </citation>
    <scope>NUCLEOTIDE SEQUENCE [LARGE SCALE GENOMIC DNA]</scope>
    <source>
        <strain evidence="6 7">DSM 44778</strain>
    </source>
</reference>
<name>A0A1I3TQZ8_9BACL</name>
<feature type="binding site" evidence="4">
    <location>
        <position position="55"/>
    </location>
    <ligand>
        <name>substrate</name>
    </ligand>
</feature>
<dbReference type="InterPro" id="IPR024185">
    <property type="entry name" value="FTHF_cligase-like_sf"/>
</dbReference>
<comment type="similarity">
    <text evidence="1 5">Belongs to the 5-formyltetrahydrofolate cyclo-ligase family.</text>
</comment>
<dbReference type="Proteomes" id="UP000199545">
    <property type="component" value="Unassembled WGS sequence"/>
</dbReference>
<proteinExistence type="inferred from homology"/>
<feature type="binding site" evidence="4">
    <location>
        <begin position="4"/>
        <end position="8"/>
    </location>
    <ligand>
        <name>ATP</name>
        <dbReference type="ChEBI" id="CHEBI:30616"/>
    </ligand>
</feature>
<keyword evidence="6" id="KW-0436">Ligase</keyword>
<dbReference type="GO" id="GO:0030272">
    <property type="term" value="F:5-formyltetrahydrofolate cyclo-ligase activity"/>
    <property type="evidence" value="ECO:0007669"/>
    <property type="project" value="UniProtKB-EC"/>
</dbReference>
<accession>A0A1I3TQZ8</accession>
<evidence type="ECO:0000256" key="5">
    <source>
        <dbReference type="RuleBase" id="RU361279"/>
    </source>
</evidence>
<dbReference type="PIRSF" id="PIRSF006806">
    <property type="entry name" value="FTHF_cligase"/>
    <property type="match status" value="1"/>
</dbReference>
<dbReference type="GO" id="GO:0035999">
    <property type="term" value="P:tetrahydrofolate interconversion"/>
    <property type="evidence" value="ECO:0007669"/>
    <property type="project" value="TreeGrafter"/>
</dbReference>
<gene>
    <name evidence="6" type="ORF">SAMN05421852_11913</name>
</gene>
<evidence type="ECO:0000256" key="4">
    <source>
        <dbReference type="PIRSR" id="PIRSR006806-1"/>
    </source>
</evidence>
<dbReference type="GO" id="GO:0005524">
    <property type="term" value="F:ATP binding"/>
    <property type="evidence" value="ECO:0007669"/>
    <property type="project" value="UniProtKB-KW"/>
</dbReference>
<keyword evidence="5" id="KW-0460">Magnesium</keyword>
<dbReference type="InterPro" id="IPR037171">
    <property type="entry name" value="NagB/RpiA_transferase-like"/>
</dbReference>
<evidence type="ECO:0000313" key="7">
    <source>
        <dbReference type="Proteomes" id="UP000199545"/>
    </source>
</evidence>
<dbReference type="EMBL" id="FORR01000019">
    <property type="protein sequence ID" value="SFJ72903.1"/>
    <property type="molecule type" value="Genomic_DNA"/>
</dbReference>
<dbReference type="PANTHER" id="PTHR23407:SF1">
    <property type="entry name" value="5-FORMYLTETRAHYDROFOLATE CYCLO-LIGASE"/>
    <property type="match status" value="1"/>
</dbReference>
<keyword evidence="3 4" id="KW-0067">ATP-binding</keyword>
<evidence type="ECO:0000256" key="1">
    <source>
        <dbReference type="ARBA" id="ARBA00010638"/>
    </source>
</evidence>
<feature type="binding site" evidence="4">
    <location>
        <begin position="134"/>
        <end position="142"/>
    </location>
    <ligand>
        <name>ATP</name>
        <dbReference type="ChEBI" id="CHEBI:30616"/>
    </ligand>
</feature>
<dbReference type="SUPFAM" id="SSF100950">
    <property type="entry name" value="NagB/RpiA/CoA transferase-like"/>
    <property type="match status" value="1"/>
</dbReference>
<evidence type="ECO:0000256" key="2">
    <source>
        <dbReference type="ARBA" id="ARBA00022741"/>
    </source>
</evidence>
<dbReference type="RefSeq" id="WP_175482507.1">
    <property type="nucleotide sequence ID" value="NZ_FORR01000019.1"/>
</dbReference>
<keyword evidence="2 4" id="KW-0547">Nucleotide-binding</keyword>
<comment type="catalytic activity">
    <reaction evidence="5">
        <text>(6S)-5-formyl-5,6,7,8-tetrahydrofolate + ATP = (6R)-5,10-methenyltetrahydrofolate + ADP + phosphate</text>
        <dbReference type="Rhea" id="RHEA:10488"/>
        <dbReference type="ChEBI" id="CHEBI:30616"/>
        <dbReference type="ChEBI" id="CHEBI:43474"/>
        <dbReference type="ChEBI" id="CHEBI:57455"/>
        <dbReference type="ChEBI" id="CHEBI:57457"/>
        <dbReference type="ChEBI" id="CHEBI:456216"/>
        <dbReference type="EC" id="6.3.3.2"/>
    </reaction>
</comment>
<dbReference type="EC" id="6.3.3.2" evidence="5"/>